<dbReference type="GO" id="GO:0016491">
    <property type="term" value="F:oxidoreductase activity"/>
    <property type="evidence" value="ECO:0007669"/>
    <property type="project" value="InterPro"/>
</dbReference>
<evidence type="ECO:0000259" key="1">
    <source>
        <dbReference type="Pfam" id="PF07992"/>
    </source>
</evidence>
<dbReference type="PANTHER" id="PTHR42783">
    <property type="entry name" value="GLUTAMATE SYNTHASE [NADPH] SMALL CHAIN"/>
    <property type="match status" value="1"/>
</dbReference>
<accession>A0A0F9L9Y3</accession>
<evidence type="ECO:0000313" key="2">
    <source>
        <dbReference type="EMBL" id="KKM60850.1"/>
    </source>
</evidence>
<gene>
    <name evidence="2" type="ORF">LCGC14_1537690</name>
</gene>
<reference evidence="2" key="1">
    <citation type="journal article" date="2015" name="Nature">
        <title>Complex archaea that bridge the gap between prokaryotes and eukaryotes.</title>
        <authorList>
            <person name="Spang A."/>
            <person name="Saw J.H."/>
            <person name="Jorgensen S.L."/>
            <person name="Zaremba-Niedzwiedzka K."/>
            <person name="Martijn J."/>
            <person name="Lind A.E."/>
            <person name="van Eijk R."/>
            <person name="Schleper C."/>
            <person name="Guy L."/>
            <person name="Ettema T.J."/>
        </authorList>
    </citation>
    <scope>NUCLEOTIDE SEQUENCE</scope>
</reference>
<dbReference type="InterPro" id="IPR036188">
    <property type="entry name" value="FAD/NAD-bd_sf"/>
</dbReference>
<dbReference type="Gene3D" id="3.50.50.60">
    <property type="entry name" value="FAD/NAD(P)-binding domain"/>
    <property type="match status" value="2"/>
</dbReference>
<feature type="domain" description="FAD/NAD(P)-binding" evidence="1">
    <location>
        <begin position="17"/>
        <end position="89"/>
    </location>
</feature>
<protein>
    <recommendedName>
        <fullName evidence="1">FAD/NAD(P)-binding domain-containing protein</fullName>
    </recommendedName>
</protein>
<dbReference type="InterPro" id="IPR023753">
    <property type="entry name" value="FAD/NAD-binding_dom"/>
</dbReference>
<sequence length="108" mass="11133">MVLGEPDESGRRRPVPIDGETEQVECDVMVIAVGVRANPLLTAAAPELKVNEWGYIEVDKGGMTVLPGVFADGDIVRGGATVILAMGDGKHAAGGIDAYLRGKADGGT</sequence>
<dbReference type="PANTHER" id="PTHR42783:SF3">
    <property type="entry name" value="GLUTAMATE SYNTHASE [NADPH] SMALL CHAIN-RELATED"/>
    <property type="match status" value="1"/>
</dbReference>
<dbReference type="EMBL" id="LAZR01011597">
    <property type="protein sequence ID" value="KKM60850.1"/>
    <property type="molecule type" value="Genomic_DNA"/>
</dbReference>
<comment type="caution">
    <text evidence="2">The sequence shown here is derived from an EMBL/GenBank/DDBJ whole genome shotgun (WGS) entry which is preliminary data.</text>
</comment>
<dbReference type="PRINTS" id="PR00368">
    <property type="entry name" value="FADPNR"/>
</dbReference>
<dbReference type="Pfam" id="PF07992">
    <property type="entry name" value="Pyr_redox_2"/>
    <property type="match status" value="1"/>
</dbReference>
<name>A0A0F9L9Y3_9ZZZZ</name>
<proteinExistence type="predicted"/>
<organism evidence="2">
    <name type="scientific">marine sediment metagenome</name>
    <dbReference type="NCBI Taxonomy" id="412755"/>
    <lineage>
        <taxon>unclassified sequences</taxon>
        <taxon>metagenomes</taxon>
        <taxon>ecological metagenomes</taxon>
    </lineage>
</organism>
<dbReference type="SUPFAM" id="SSF51905">
    <property type="entry name" value="FAD/NAD(P)-binding domain"/>
    <property type="match status" value="1"/>
</dbReference>
<dbReference type="AlphaFoldDB" id="A0A0F9L9Y3"/>